<evidence type="ECO:0000256" key="6">
    <source>
        <dbReference type="ARBA" id="ARBA00047407"/>
    </source>
</evidence>
<dbReference type="AlphaFoldDB" id="A0A176WIP2"/>
<dbReference type="GO" id="GO:0070681">
    <property type="term" value="P:glutaminyl-tRNAGln biosynthesis via transamidation"/>
    <property type="evidence" value="ECO:0007669"/>
    <property type="project" value="UniProtKB-UniRule"/>
</dbReference>
<dbReference type="InterPro" id="IPR036928">
    <property type="entry name" value="AS_sf"/>
</dbReference>
<evidence type="ECO:0000313" key="12">
    <source>
        <dbReference type="Proteomes" id="UP000077202"/>
    </source>
</evidence>
<evidence type="ECO:0000256" key="5">
    <source>
        <dbReference type="ARBA" id="ARBA00022917"/>
    </source>
</evidence>
<dbReference type="Gene3D" id="3.90.1300.10">
    <property type="entry name" value="Amidase signature (AS) domain"/>
    <property type="match status" value="1"/>
</dbReference>
<keyword evidence="9" id="KW-0472">Membrane</keyword>
<dbReference type="Pfam" id="PF02383">
    <property type="entry name" value="Syja_N"/>
    <property type="match status" value="1"/>
</dbReference>
<dbReference type="PANTHER" id="PTHR11895:SF7">
    <property type="entry name" value="GLUTAMYL-TRNA(GLN) AMIDOTRANSFERASE SUBUNIT A, MITOCHONDRIAL"/>
    <property type="match status" value="1"/>
</dbReference>
<keyword evidence="2 7" id="KW-0436">Ligase</keyword>
<dbReference type="GO" id="GO:0009570">
    <property type="term" value="C:chloroplast stroma"/>
    <property type="evidence" value="ECO:0007669"/>
    <property type="project" value="UniProtKB-SubCell"/>
</dbReference>
<keyword evidence="7" id="KW-0496">Mitochondrion</keyword>
<keyword evidence="9" id="KW-0812">Transmembrane</keyword>
<dbReference type="NCBIfam" id="TIGR00132">
    <property type="entry name" value="gatA"/>
    <property type="match status" value="1"/>
</dbReference>
<dbReference type="HAMAP" id="MF_00120">
    <property type="entry name" value="GatA"/>
    <property type="match status" value="1"/>
</dbReference>
<dbReference type="InterPro" id="IPR020556">
    <property type="entry name" value="Amidase_CS"/>
</dbReference>
<feature type="transmembrane region" description="Helical" evidence="9">
    <location>
        <begin position="1140"/>
        <end position="1159"/>
    </location>
</feature>
<keyword evidence="12" id="KW-1185">Reference proteome</keyword>
<dbReference type="GO" id="GO:0030956">
    <property type="term" value="C:glutamyl-tRNA(Gln) amidotransferase complex"/>
    <property type="evidence" value="ECO:0007669"/>
    <property type="project" value="UniProtKB-UniRule"/>
</dbReference>
<comment type="catalytic activity">
    <reaction evidence="6 7">
        <text>L-glutamyl-tRNA(Gln) + L-glutamine + ATP + H2O = L-glutaminyl-tRNA(Gln) + L-glutamate + ADP + phosphate + H(+)</text>
        <dbReference type="Rhea" id="RHEA:17521"/>
        <dbReference type="Rhea" id="RHEA-COMP:9681"/>
        <dbReference type="Rhea" id="RHEA-COMP:9684"/>
        <dbReference type="ChEBI" id="CHEBI:15377"/>
        <dbReference type="ChEBI" id="CHEBI:15378"/>
        <dbReference type="ChEBI" id="CHEBI:29985"/>
        <dbReference type="ChEBI" id="CHEBI:30616"/>
        <dbReference type="ChEBI" id="CHEBI:43474"/>
        <dbReference type="ChEBI" id="CHEBI:58359"/>
        <dbReference type="ChEBI" id="CHEBI:78520"/>
        <dbReference type="ChEBI" id="CHEBI:78521"/>
        <dbReference type="ChEBI" id="CHEBI:456216"/>
        <dbReference type="EC" id="6.3.5.7"/>
    </reaction>
</comment>
<dbReference type="GO" id="GO:0005739">
    <property type="term" value="C:mitochondrion"/>
    <property type="evidence" value="ECO:0007669"/>
    <property type="project" value="UniProtKB-SubCell"/>
</dbReference>
<comment type="similarity">
    <text evidence="1 7">Belongs to the amidase family. GatA subfamily.</text>
</comment>
<dbReference type="Proteomes" id="UP000077202">
    <property type="component" value="Unassembled WGS sequence"/>
</dbReference>
<comment type="function">
    <text evidence="7">Allows the formation of correctly charged Gln-tRNA(Gln) through the transamidation of misacylated Glu-tRNA(Gln) in chloroplasts and mitochondria. The reaction takes place in the presence of glutamine and ATP through an activated gamma-phospho-Glu-tRNA(Gln).</text>
</comment>
<dbReference type="GO" id="GO:0016791">
    <property type="term" value="F:phosphatase activity"/>
    <property type="evidence" value="ECO:0007669"/>
    <property type="project" value="InterPro"/>
</dbReference>
<feature type="transmembrane region" description="Helical" evidence="9">
    <location>
        <begin position="1108"/>
        <end position="1128"/>
    </location>
</feature>
<keyword evidence="9" id="KW-1133">Transmembrane helix</keyword>
<keyword evidence="5 7" id="KW-0648">Protein biosynthesis</keyword>
<reference evidence="11" key="1">
    <citation type="submission" date="2016-03" db="EMBL/GenBank/DDBJ databases">
        <title>Mechanisms controlling the formation of the plant cell surface in tip-growing cells are functionally conserved among land plants.</title>
        <authorList>
            <person name="Honkanen S."/>
            <person name="Jones V.A."/>
            <person name="Morieri G."/>
            <person name="Champion C."/>
            <person name="Hetherington A.J."/>
            <person name="Kelly S."/>
            <person name="Saint-Marcoux D."/>
            <person name="Proust H."/>
            <person name="Prescott H."/>
            <person name="Dolan L."/>
        </authorList>
    </citation>
    <scope>NUCLEOTIDE SEQUENCE [LARGE SCALE GENOMIC DNA]</scope>
    <source>
        <tissue evidence="11">Whole gametophyte</tissue>
    </source>
</reference>
<feature type="active site" description="Charge relay system" evidence="7">
    <location>
        <position position="206"/>
    </location>
</feature>
<feature type="region of interest" description="Disordered" evidence="8">
    <location>
        <begin position="584"/>
        <end position="616"/>
    </location>
</feature>
<keyword evidence="3 7" id="KW-0547">Nucleotide-binding</keyword>
<comment type="miscellaneous">
    <text evidence="7">This protein may be expected to contain an N-terminal transit peptide but none has been predicted.</text>
</comment>
<keyword evidence="7" id="KW-0150">Chloroplast</keyword>
<feature type="active site" description="Charge relay system" evidence="7">
    <location>
        <position position="131"/>
    </location>
</feature>
<keyword evidence="7" id="KW-0934">Plastid</keyword>
<evidence type="ECO:0000256" key="8">
    <source>
        <dbReference type="SAM" id="MobiDB-lite"/>
    </source>
</evidence>
<dbReference type="GO" id="GO:0032543">
    <property type="term" value="P:mitochondrial translation"/>
    <property type="evidence" value="ECO:0007669"/>
    <property type="project" value="UniProtKB-UniRule"/>
</dbReference>
<dbReference type="Pfam" id="PF01425">
    <property type="entry name" value="Amidase"/>
    <property type="match status" value="1"/>
</dbReference>
<evidence type="ECO:0000256" key="1">
    <source>
        <dbReference type="ARBA" id="ARBA00008069"/>
    </source>
</evidence>
<organism evidence="11 12">
    <name type="scientific">Marchantia polymorpha subsp. ruderalis</name>
    <dbReference type="NCBI Taxonomy" id="1480154"/>
    <lineage>
        <taxon>Eukaryota</taxon>
        <taxon>Viridiplantae</taxon>
        <taxon>Streptophyta</taxon>
        <taxon>Embryophyta</taxon>
        <taxon>Marchantiophyta</taxon>
        <taxon>Marchantiopsida</taxon>
        <taxon>Marchantiidae</taxon>
        <taxon>Marchantiales</taxon>
        <taxon>Marchantiaceae</taxon>
        <taxon>Marchantia</taxon>
    </lineage>
</organism>
<dbReference type="EMBL" id="LVLJ01000695">
    <property type="protein sequence ID" value="OAE33080.1"/>
    <property type="molecule type" value="Genomic_DNA"/>
</dbReference>
<dbReference type="InterPro" id="IPR004412">
    <property type="entry name" value="GatA"/>
</dbReference>
<sequence length="1174" mass="128786">MAFRTSALMLPHQVGSGVNWRGQALKLSSKATWAVRSSSSCPSGTVTVGYAQAQERPSSVIRKIREDLENRERSAVNVMEDYLVRLRDREPQVQSFLHISEKALEEAKLLDEKIAQKATIGPLAGVPIAVKDNLCTKDMPSTGGSKILEGYRPPYDATAVRKLREGGAIIVGKTNMDEFGMGSTTEGSAYKVTANPWDVSRVPGGSSGGSAAAVAARQCAGALGSDTGGSIRQPASFCGVVGLKPTYGRVSRSGLMAYASSLDVVGCFGSSVEDVAILLQSIAGHDNSDSTSSTKDVPSFVETLKPVQNFSSKPLAGVKFGLIKETLEDGVDSSVVFAIRSAAQHLESLGAEVIEVELPKFSLGLPAYYVYGNRADAQELIPMYGNSRAQGLGAEVKRRILMGTYALSAGYYDAFYKRAQQVRRIIQTDLEVVLSKVDVLLSPVAPTVAYKIGEKTDDPLSMYAGDLMTVNVNLAGLPALVLPCGLAEGGPCGLPVGLQMVGKSFDEDVVKRPSPQRPGFRKRLGKVVVRGLRGETDVSAQPGRPCTDDGDKTTKPTWEECGLASSCRGCTLIGKKADLFASYRREEERTDAQREREREKERAETGTGTERARELGQERGGGYRVCMPPCWFGFGSLWISAQILHSWSLNHSSDKVGNHVREMGVFGGDPKLCDRMRLWELPDQVIFEPTDAHTSRFLSINRESGDLEWLGQLPTSAGGHSTRPISIFGLVGVVRLLAGTYALVVTGRRCVGAYRGSPVYLITSMKFLCCNSVLKLQTPQEADPRFLWNKHLLEELIENKVGYFYAIKALECGVEGLTSKAMWPTLSKQSKYWMLKGTPRLMSRHVRGSIPILWEQIVDLTYKPKIKTIQLDETPKVVERHFRDLQQRYGSVIALDLINQHGSEGVLSEAFGGAMQNICSDTLRYIPFDFHMICGHIHFERLSQLYDQIKDSHIEQGYYLSSSGKRLGEQKGVVRTNCVDCLDRTNVTQSLLGRISLETQLVQIGVFKPTELISQNLDFDEKYKVLWANHGDDISIQYSGTQALKGDFVRYGKRTFQGLIQDGFNALARYFYNNFTDGIRQDAMDLIVGHYTVSRSNPSPFELSGLEAIAYFPLASALIVTGATLTTLSLRQVGEDAYQFLFSVLWAGVTAGVAALVRINGRQFCSRPRLCKLF</sequence>
<evidence type="ECO:0000313" key="11">
    <source>
        <dbReference type="EMBL" id="OAE33080.1"/>
    </source>
</evidence>
<dbReference type="InterPro" id="IPR023631">
    <property type="entry name" value="Amidase_dom"/>
</dbReference>
<gene>
    <name evidence="7" type="primary">GATA</name>
    <name evidence="11" type="ORF">AXG93_1913s1820</name>
</gene>
<comment type="subcellular location">
    <subcellularLocation>
        <location evidence="7">Mitochondrion</location>
    </subcellularLocation>
    <subcellularLocation>
        <location evidence="7">Plastid</location>
        <location evidence="7">Chloroplast stroma</location>
    </subcellularLocation>
</comment>
<protein>
    <recommendedName>
        <fullName evidence="7">Glutamyl-tRNA(Gln) amidotransferase subunit A, chloroplastic/mitochondrial</fullName>
        <shortName evidence="7">Glu-AdT subunit A</shortName>
        <ecNumber evidence="7">6.3.5.7</ecNumber>
    </recommendedName>
</protein>
<dbReference type="SUPFAM" id="SSF75304">
    <property type="entry name" value="Amidase signature (AS) enzymes"/>
    <property type="match status" value="1"/>
</dbReference>
<evidence type="ECO:0000256" key="4">
    <source>
        <dbReference type="ARBA" id="ARBA00022840"/>
    </source>
</evidence>
<accession>A0A176WIP2</accession>
<feature type="domain" description="SAC" evidence="10">
    <location>
        <begin position="845"/>
        <end position="1040"/>
    </location>
</feature>
<dbReference type="GO" id="GO:0050567">
    <property type="term" value="F:glutaminyl-tRNA synthase (glutamine-hydrolyzing) activity"/>
    <property type="evidence" value="ECO:0007669"/>
    <property type="project" value="UniProtKB-UniRule"/>
</dbReference>
<dbReference type="EC" id="6.3.5.7" evidence="7"/>
<evidence type="ECO:0000256" key="2">
    <source>
        <dbReference type="ARBA" id="ARBA00022598"/>
    </source>
</evidence>
<dbReference type="GO" id="GO:0016811">
    <property type="term" value="F:hydrolase activity, acting on carbon-nitrogen (but not peptide) bonds, in linear amides"/>
    <property type="evidence" value="ECO:0007669"/>
    <property type="project" value="UniProtKB-ARBA"/>
</dbReference>
<evidence type="ECO:0000256" key="7">
    <source>
        <dbReference type="HAMAP-Rule" id="MF_03150"/>
    </source>
</evidence>
<dbReference type="PROSITE" id="PS00571">
    <property type="entry name" value="AMIDASES"/>
    <property type="match status" value="1"/>
</dbReference>
<comment type="subunit">
    <text evidence="7">Subunit of the heterotrimeric GatCAB amidotransferase (AdT) complex, composed of A, B and C subunits.</text>
</comment>
<evidence type="ECO:0000256" key="3">
    <source>
        <dbReference type="ARBA" id="ARBA00022741"/>
    </source>
</evidence>
<proteinExistence type="inferred from homology"/>
<dbReference type="PROSITE" id="PS50275">
    <property type="entry name" value="SAC"/>
    <property type="match status" value="1"/>
</dbReference>
<feature type="active site" description="Acyl-ester intermediate" evidence="7">
    <location>
        <position position="230"/>
    </location>
</feature>
<dbReference type="InterPro" id="IPR000120">
    <property type="entry name" value="Amidase"/>
</dbReference>
<evidence type="ECO:0000256" key="9">
    <source>
        <dbReference type="SAM" id="Phobius"/>
    </source>
</evidence>
<name>A0A176WIP2_MARPO</name>
<dbReference type="GO" id="GO:0005524">
    <property type="term" value="F:ATP binding"/>
    <property type="evidence" value="ECO:0007669"/>
    <property type="project" value="UniProtKB-KW"/>
</dbReference>
<dbReference type="InterPro" id="IPR002013">
    <property type="entry name" value="SAC_dom"/>
</dbReference>
<evidence type="ECO:0000259" key="10">
    <source>
        <dbReference type="PROSITE" id="PS50275"/>
    </source>
</evidence>
<dbReference type="PANTHER" id="PTHR11895">
    <property type="entry name" value="TRANSAMIDASE"/>
    <property type="match status" value="1"/>
</dbReference>
<comment type="caution">
    <text evidence="11">The sequence shown here is derived from an EMBL/GenBank/DDBJ whole genome shotgun (WGS) entry which is preliminary data.</text>
</comment>
<keyword evidence="4 7" id="KW-0067">ATP-binding</keyword>